<sequence precursor="true">MPKPLFTQRSTQAITFLLVAAVGLAVAARPAQAQDGATGSPDGAAPKYKLTIDSQVYDVPVGEAFAVRIDGRRVAMRLDPEAFRTFDEAGVSFNFPGAYQSDKNDADQAVTIWTFQGKTSAVMLQRYSSELDPFALRDVLVGNIVERYGEKRVERRTVKLRGQERSYEGIQIEAPGGAAADGDYKTRVLQNVFTFANRQGVFALIVQDARSNPDEESSEYRDALKLMGASLVTGPEPAPTAPTDGGDAGGR</sequence>
<keyword evidence="4" id="KW-1185">Reference proteome</keyword>
<evidence type="ECO:0000313" key="3">
    <source>
        <dbReference type="EMBL" id="TWT87115.1"/>
    </source>
</evidence>
<evidence type="ECO:0000256" key="2">
    <source>
        <dbReference type="SAM" id="SignalP"/>
    </source>
</evidence>
<dbReference type="OrthoDB" id="277618at2"/>
<gene>
    <name evidence="3" type="ORF">Mal64_26500</name>
</gene>
<protein>
    <recommendedName>
        <fullName evidence="5">Secreted protein</fullName>
    </recommendedName>
</protein>
<comment type="caution">
    <text evidence="3">The sequence shown here is derived from an EMBL/GenBank/DDBJ whole genome shotgun (WGS) entry which is preliminary data.</text>
</comment>
<keyword evidence="2" id="KW-0732">Signal</keyword>
<dbReference type="RefSeq" id="WP_146400952.1">
    <property type="nucleotide sequence ID" value="NZ_SJPQ01000003.1"/>
</dbReference>
<dbReference type="AlphaFoldDB" id="A0A5C5ZJ12"/>
<name>A0A5C5ZJ12_9BACT</name>
<reference evidence="3 4" key="1">
    <citation type="submission" date="2019-02" db="EMBL/GenBank/DDBJ databases">
        <title>Deep-cultivation of Planctomycetes and their phenomic and genomic characterization uncovers novel biology.</title>
        <authorList>
            <person name="Wiegand S."/>
            <person name="Jogler M."/>
            <person name="Boedeker C."/>
            <person name="Pinto D."/>
            <person name="Vollmers J."/>
            <person name="Rivas-Marin E."/>
            <person name="Kohn T."/>
            <person name="Peeters S.H."/>
            <person name="Heuer A."/>
            <person name="Rast P."/>
            <person name="Oberbeckmann S."/>
            <person name="Bunk B."/>
            <person name="Jeske O."/>
            <person name="Meyerdierks A."/>
            <person name="Storesund J.E."/>
            <person name="Kallscheuer N."/>
            <person name="Luecker S."/>
            <person name="Lage O.M."/>
            <person name="Pohl T."/>
            <person name="Merkel B.J."/>
            <person name="Hornburger P."/>
            <person name="Mueller R.-W."/>
            <person name="Bruemmer F."/>
            <person name="Labrenz M."/>
            <person name="Spormann A.M."/>
            <person name="Op Den Camp H."/>
            <person name="Overmann J."/>
            <person name="Amann R."/>
            <person name="Jetten M.S.M."/>
            <person name="Mascher T."/>
            <person name="Medema M.H."/>
            <person name="Devos D.P."/>
            <person name="Kaster A.-K."/>
            <person name="Ovreas L."/>
            <person name="Rohde M."/>
            <person name="Galperin M.Y."/>
            <person name="Jogler C."/>
        </authorList>
    </citation>
    <scope>NUCLEOTIDE SEQUENCE [LARGE SCALE GENOMIC DNA]</scope>
    <source>
        <strain evidence="3 4">Mal64</strain>
    </source>
</reference>
<dbReference type="EMBL" id="SJPQ01000003">
    <property type="protein sequence ID" value="TWT87115.1"/>
    <property type="molecule type" value="Genomic_DNA"/>
</dbReference>
<organism evidence="3 4">
    <name type="scientific">Pseudobythopirellula maris</name>
    <dbReference type="NCBI Taxonomy" id="2527991"/>
    <lineage>
        <taxon>Bacteria</taxon>
        <taxon>Pseudomonadati</taxon>
        <taxon>Planctomycetota</taxon>
        <taxon>Planctomycetia</taxon>
        <taxon>Pirellulales</taxon>
        <taxon>Lacipirellulaceae</taxon>
        <taxon>Pseudobythopirellula</taxon>
    </lineage>
</organism>
<feature type="region of interest" description="Disordered" evidence="1">
    <location>
        <begin position="229"/>
        <end position="251"/>
    </location>
</feature>
<evidence type="ECO:0000313" key="4">
    <source>
        <dbReference type="Proteomes" id="UP000315440"/>
    </source>
</evidence>
<feature type="signal peptide" evidence="2">
    <location>
        <begin position="1"/>
        <end position="33"/>
    </location>
</feature>
<proteinExistence type="predicted"/>
<feature type="chain" id="PRO_5022755686" description="Secreted protein" evidence="2">
    <location>
        <begin position="34"/>
        <end position="251"/>
    </location>
</feature>
<dbReference type="Proteomes" id="UP000315440">
    <property type="component" value="Unassembled WGS sequence"/>
</dbReference>
<evidence type="ECO:0000256" key="1">
    <source>
        <dbReference type="SAM" id="MobiDB-lite"/>
    </source>
</evidence>
<evidence type="ECO:0008006" key="5">
    <source>
        <dbReference type="Google" id="ProtNLM"/>
    </source>
</evidence>
<accession>A0A5C5ZJ12</accession>